<comment type="caution">
    <text evidence="2">The sequence shown here is derived from an EMBL/GenBank/DDBJ whole genome shotgun (WGS) entry which is preliminary data.</text>
</comment>
<evidence type="ECO:0000256" key="1">
    <source>
        <dbReference type="SAM" id="Phobius"/>
    </source>
</evidence>
<organism evidence="2 3">
    <name type="scientific">Candidatus Chisholmbacteria bacterium RIFCSPHIGHO2_01_FULL_49_18</name>
    <dbReference type="NCBI Taxonomy" id="1797590"/>
    <lineage>
        <taxon>Bacteria</taxon>
        <taxon>Candidatus Chisholmiibacteriota</taxon>
    </lineage>
</organism>
<accession>A0A1G1VQ30</accession>
<proteinExistence type="predicted"/>
<dbReference type="Proteomes" id="UP000179069">
    <property type="component" value="Unassembled WGS sequence"/>
</dbReference>
<keyword evidence="1" id="KW-0812">Transmembrane</keyword>
<keyword evidence="1" id="KW-1133">Transmembrane helix</keyword>
<feature type="transmembrane region" description="Helical" evidence="1">
    <location>
        <begin position="60"/>
        <end position="81"/>
    </location>
</feature>
<protein>
    <submittedName>
        <fullName evidence="2">Uncharacterized protein</fullName>
    </submittedName>
</protein>
<evidence type="ECO:0000313" key="2">
    <source>
        <dbReference type="EMBL" id="OGY17337.1"/>
    </source>
</evidence>
<gene>
    <name evidence="2" type="ORF">A2785_00505</name>
</gene>
<dbReference type="Pfam" id="PF18926">
    <property type="entry name" value="DUF5676"/>
    <property type="match status" value="1"/>
</dbReference>
<reference evidence="2 3" key="1">
    <citation type="journal article" date="2016" name="Nat. Commun.">
        <title>Thousands of microbial genomes shed light on interconnected biogeochemical processes in an aquifer system.</title>
        <authorList>
            <person name="Anantharaman K."/>
            <person name="Brown C.T."/>
            <person name="Hug L.A."/>
            <person name="Sharon I."/>
            <person name="Castelle C.J."/>
            <person name="Probst A.J."/>
            <person name="Thomas B.C."/>
            <person name="Singh A."/>
            <person name="Wilkins M.J."/>
            <person name="Karaoz U."/>
            <person name="Brodie E.L."/>
            <person name="Williams K.H."/>
            <person name="Hubbard S.S."/>
            <person name="Banfield J.F."/>
        </authorList>
    </citation>
    <scope>NUCLEOTIDE SEQUENCE [LARGE SCALE GENOMIC DNA]</scope>
</reference>
<keyword evidence="1" id="KW-0472">Membrane</keyword>
<evidence type="ECO:0000313" key="3">
    <source>
        <dbReference type="Proteomes" id="UP000179069"/>
    </source>
</evidence>
<dbReference type="InterPro" id="IPR044020">
    <property type="entry name" value="DUF5676"/>
</dbReference>
<feature type="transmembrane region" description="Helical" evidence="1">
    <location>
        <begin position="7"/>
        <end position="30"/>
    </location>
</feature>
<sequence>MKLNEKAFANASAILIGVVYLFCRFAVAFIPGLSMAVTRSWFHGFDVGRMWTPRAFSESFLLGLVTAVVLSWGAGWFFAWLHNAFTKK</sequence>
<dbReference type="AlphaFoldDB" id="A0A1G1VQ30"/>
<dbReference type="EMBL" id="MHCI01000003">
    <property type="protein sequence ID" value="OGY17337.1"/>
    <property type="molecule type" value="Genomic_DNA"/>
</dbReference>
<name>A0A1G1VQ30_9BACT</name>